<organism evidence="7 8">
    <name type="scientific">Allomesorhizobium camelthorni</name>
    <dbReference type="NCBI Taxonomy" id="475069"/>
    <lineage>
        <taxon>Bacteria</taxon>
        <taxon>Pseudomonadati</taxon>
        <taxon>Pseudomonadota</taxon>
        <taxon>Alphaproteobacteria</taxon>
        <taxon>Hyphomicrobiales</taxon>
        <taxon>Phyllobacteriaceae</taxon>
        <taxon>Allomesorhizobium</taxon>
    </lineage>
</organism>
<feature type="active site" description="Proton donor/acceptor" evidence="5">
    <location>
        <position position="139"/>
    </location>
</feature>
<dbReference type="InterPro" id="IPR001509">
    <property type="entry name" value="Epimerase_deHydtase"/>
</dbReference>
<dbReference type="HAMAP" id="MF_00956">
    <property type="entry name" value="GDP_fucose_synth"/>
    <property type="match status" value="1"/>
</dbReference>
<feature type="binding site" evidence="5">
    <location>
        <begin position="166"/>
        <end position="169"/>
    </location>
    <ligand>
        <name>NADP(+)</name>
        <dbReference type="ChEBI" id="CHEBI:58349"/>
    </ligand>
</feature>
<reference evidence="7 8" key="1">
    <citation type="submission" date="2020-02" db="EMBL/GenBank/DDBJ databases">
        <title>Genome sequence of strain CCNWXJ40-4.</title>
        <authorList>
            <person name="Gao J."/>
            <person name="Sun J."/>
        </authorList>
    </citation>
    <scope>NUCLEOTIDE SEQUENCE [LARGE SCALE GENOMIC DNA]</scope>
    <source>
        <strain evidence="7 8">CCNWXJ 40-4</strain>
    </source>
</reference>
<dbReference type="CDD" id="cd05239">
    <property type="entry name" value="GDP_FS_SDR_e"/>
    <property type="match status" value="1"/>
</dbReference>
<feature type="binding site" evidence="5">
    <location>
        <position position="182"/>
    </location>
    <ligand>
        <name>NADP(+)</name>
        <dbReference type="ChEBI" id="CHEBI:58349"/>
    </ligand>
</feature>
<dbReference type="SUPFAM" id="SSF51735">
    <property type="entry name" value="NAD(P)-binding Rossmann-fold domains"/>
    <property type="match status" value="1"/>
</dbReference>
<evidence type="ECO:0000313" key="8">
    <source>
        <dbReference type="Proteomes" id="UP001642900"/>
    </source>
</evidence>
<name>A0A6G4WN20_9HYPH</name>
<feature type="domain" description="NAD-dependent epimerase/dehydratase" evidence="6">
    <location>
        <begin position="9"/>
        <end position="240"/>
    </location>
</feature>
<keyword evidence="3 5" id="KW-0560">Oxidoreductase</keyword>
<evidence type="ECO:0000313" key="7">
    <source>
        <dbReference type="EMBL" id="NGO55768.1"/>
    </source>
</evidence>
<feature type="binding site" evidence="5">
    <location>
        <begin position="108"/>
        <end position="111"/>
    </location>
    <ligand>
        <name>NADP(+)</name>
        <dbReference type="ChEBI" id="CHEBI:58349"/>
    </ligand>
</feature>
<proteinExistence type="inferred from homology"/>
<comment type="caution">
    <text evidence="7">The sequence shown here is derived from an EMBL/GenBank/DDBJ whole genome shotgun (WGS) entry which is preliminary data.</text>
</comment>
<feature type="binding site" evidence="5">
    <location>
        <position position="190"/>
    </location>
    <ligand>
        <name>substrate</name>
    </ligand>
</feature>
<dbReference type="AlphaFoldDB" id="A0A6G4WN20"/>
<comment type="function">
    <text evidence="5">Catalyzes the two-step NADP-dependent conversion of GDP-4-dehydro-6-deoxy-D-mannose to GDP-fucose, involving an epimerase and a reductase reaction.</text>
</comment>
<dbReference type="EC" id="1.1.1.271" evidence="5"/>
<dbReference type="PANTHER" id="PTHR43238">
    <property type="entry name" value="GDP-L-FUCOSE SYNTHASE"/>
    <property type="match status" value="1"/>
</dbReference>
<dbReference type="Gene3D" id="3.90.25.10">
    <property type="entry name" value="UDP-galactose 4-epimerase, domain 1"/>
    <property type="match status" value="1"/>
</dbReference>
<evidence type="ECO:0000256" key="2">
    <source>
        <dbReference type="ARBA" id="ARBA00022857"/>
    </source>
</evidence>
<feature type="binding site" evidence="5">
    <location>
        <position position="205"/>
    </location>
    <ligand>
        <name>substrate</name>
    </ligand>
</feature>
<dbReference type="GO" id="GO:0050577">
    <property type="term" value="F:GDP-L-fucose synthase activity"/>
    <property type="evidence" value="ECO:0007669"/>
    <property type="project" value="UniProtKB-UniRule"/>
</dbReference>
<dbReference type="GO" id="GO:0070401">
    <property type="term" value="F:NADP+ binding"/>
    <property type="evidence" value="ECO:0007669"/>
    <property type="project" value="UniProtKB-UniRule"/>
</dbReference>
<feature type="binding site" evidence="5">
    <location>
        <position position="212"/>
    </location>
    <ligand>
        <name>substrate</name>
    </ligand>
</feature>
<dbReference type="RefSeq" id="WP_165034114.1">
    <property type="nucleotide sequence ID" value="NZ_JAAKZF010000130.1"/>
</dbReference>
<evidence type="ECO:0000256" key="5">
    <source>
        <dbReference type="HAMAP-Rule" id="MF_00956"/>
    </source>
</evidence>
<sequence length="317" mass="34893">MILLEGKRIWVAGHRGMVGSALVRRLSGVPEVRILTADSRDLDLTDRAATTAWVRAQRPDLVFMAAAKVGGILANNERPVDFLQDNLAIELSTIAAAFEAGVEKFMLLGSSCIYPKFAAQPIQESSLLTAPLEPTNQWYATAKIAGVMLCDAYRQQFGRSFISTMPTNLYGPNDNFDPLESHVVAATIRKIVDARNAGRNRVTIWGSGSPLREFMHVDDLADALVFLMERYDEAGPINVGSGQEISVLGLHQLVAELCGWQGEFDFDRSKPDGTPRKLMDSSRLTALGWRPRIELRDGLRQMIDIYGSTIAVQPNSS</sequence>
<keyword evidence="2 5" id="KW-0521">NADP</keyword>
<evidence type="ECO:0000256" key="4">
    <source>
        <dbReference type="ARBA" id="ARBA00023235"/>
    </source>
</evidence>
<feature type="binding site" evidence="5">
    <location>
        <begin position="13"/>
        <end position="19"/>
    </location>
    <ligand>
        <name>NADP(+)</name>
        <dbReference type="ChEBI" id="CHEBI:58349"/>
    </ligand>
</feature>
<dbReference type="UniPathway" id="UPA00128">
    <property type="reaction ID" value="UER00191"/>
</dbReference>
<comment type="pathway">
    <text evidence="5">Nucleotide-sugar biosynthesis; GDP-L-fucose biosynthesis via de novo pathway; GDP-L-fucose from GDP-alpha-D-mannose: step 2/2.</text>
</comment>
<dbReference type="PANTHER" id="PTHR43238:SF1">
    <property type="entry name" value="GDP-L-FUCOSE SYNTHASE"/>
    <property type="match status" value="1"/>
</dbReference>
<dbReference type="GO" id="GO:0042351">
    <property type="term" value="P:'de novo' GDP-L-fucose biosynthetic process"/>
    <property type="evidence" value="ECO:0007669"/>
    <property type="project" value="UniProtKB-UniRule"/>
</dbReference>
<keyword evidence="8" id="KW-1185">Reference proteome</keyword>
<comment type="catalytic activity">
    <reaction evidence="5">
        <text>GDP-beta-L-fucose + NADP(+) = GDP-4-dehydro-alpha-D-rhamnose + NADPH + H(+)</text>
        <dbReference type="Rhea" id="RHEA:18885"/>
        <dbReference type="ChEBI" id="CHEBI:15378"/>
        <dbReference type="ChEBI" id="CHEBI:57273"/>
        <dbReference type="ChEBI" id="CHEBI:57783"/>
        <dbReference type="ChEBI" id="CHEBI:57964"/>
        <dbReference type="ChEBI" id="CHEBI:58349"/>
        <dbReference type="EC" id="1.1.1.271"/>
    </reaction>
</comment>
<evidence type="ECO:0000256" key="1">
    <source>
        <dbReference type="ARBA" id="ARBA00005959"/>
    </source>
</evidence>
<gene>
    <name evidence="5" type="primary">fcl</name>
    <name evidence="7" type="ORF">G6N73_32945</name>
</gene>
<feature type="binding site" evidence="5">
    <location>
        <position position="272"/>
    </location>
    <ligand>
        <name>substrate</name>
    </ligand>
</feature>
<dbReference type="InterPro" id="IPR036291">
    <property type="entry name" value="NAD(P)-bd_dom_sf"/>
</dbReference>
<evidence type="ECO:0000259" key="6">
    <source>
        <dbReference type="Pfam" id="PF01370"/>
    </source>
</evidence>
<dbReference type="Gene3D" id="3.40.50.720">
    <property type="entry name" value="NAD(P)-binding Rossmann-like Domain"/>
    <property type="match status" value="1"/>
</dbReference>
<dbReference type="Pfam" id="PF01370">
    <property type="entry name" value="Epimerase"/>
    <property type="match status" value="1"/>
</dbReference>
<feature type="site" description="Important for catalytic activity" evidence="5">
    <location>
        <position position="110"/>
    </location>
</feature>
<keyword evidence="4 5" id="KW-0413">Isomerase</keyword>
<dbReference type="InterPro" id="IPR028614">
    <property type="entry name" value="GDP_fucose/colitose_synth"/>
</dbReference>
<feature type="binding site" evidence="5">
    <location>
        <position position="143"/>
    </location>
    <ligand>
        <name>NADP(+)</name>
        <dbReference type="ChEBI" id="CHEBI:58349"/>
    </ligand>
</feature>
<accession>A0A6G4WN20</accession>
<keyword evidence="5" id="KW-0511">Multifunctional enzyme</keyword>
<feature type="site" description="Important for catalytic activity" evidence="5">
    <location>
        <position position="112"/>
    </location>
</feature>
<dbReference type="Proteomes" id="UP001642900">
    <property type="component" value="Unassembled WGS sequence"/>
</dbReference>
<dbReference type="GO" id="GO:0016853">
    <property type="term" value="F:isomerase activity"/>
    <property type="evidence" value="ECO:0007669"/>
    <property type="project" value="UniProtKB-KW"/>
</dbReference>
<protein>
    <recommendedName>
        <fullName evidence="5">GDP-L-fucose synthase</fullName>
        <ecNumber evidence="5">1.1.1.271</ecNumber>
    </recommendedName>
    <alternativeName>
        <fullName evidence="5">GDP-4-keto-6-deoxy-D-mannose-3,5-epimerase-4-reductase</fullName>
    </alternativeName>
</protein>
<evidence type="ECO:0000256" key="3">
    <source>
        <dbReference type="ARBA" id="ARBA00023002"/>
    </source>
</evidence>
<dbReference type="EMBL" id="JAAKZF010000130">
    <property type="protein sequence ID" value="NGO55768.1"/>
    <property type="molecule type" value="Genomic_DNA"/>
</dbReference>
<comment type="similarity">
    <text evidence="1 5">Belongs to the NAD(P)-dependent epimerase/dehydratase family. Fucose synthase subfamily.</text>
</comment>